<keyword evidence="1 5" id="KW-0732">Signal</keyword>
<dbReference type="OrthoDB" id="120729at2"/>
<keyword evidence="8" id="KW-1185">Reference proteome</keyword>
<protein>
    <recommendedName>
        <fullName evidence="6">C-type lysozyme inhibitor domain-containing protein</fullName>
    </recommendedName>
</protein>
<evidence type="ECO:0000256" key="5">
    <source>
        <dbReference type="SAM" id="SignalP"/>
    </source>
</evidence>
<keyword evidence="4" id="KW-0449">Lipoprotein</keyword>
<organism evidence="7 8">
    <name type="scientific">Brevundimonas abyssalis TAR-001</name>
    <dbReference type="NCBI Taxonomy" id="1391729"/>
    <lineage>
        <taxon>Bacteria</taxon>
        <taxon>Pseudomonadati</taxon>
        <taxon>Pseudomonadota</taxon>
        <taxon>Alphaproteobacteria</taxon>
        <taxon>Caulobacterales</taxon>
        <taxon>Caulobacteraceae</taxon>
        <taxon>Brevundimonas</taxon>
    </lineage>
</organism>
<feature type="signal peptide" evidence="5">
    <location>
        <begin position="1"/>
        <end position="23"/>
    </location>
</feature>
<evidence type="ECO:0000256" key="3">
    <source>
        <dbReference type="ARBA" id="ARBA00023139"/>
    </source>
</evidence>
<proteinExistence type="predicted"/>
<dbReference type="AlphaFoldDB" id="A0A8E0NB33"/>
<sequence>MTTRTTLSILAVSCLALSAAACSREEAPVEAVDDVPVAEQPEAPPAPEVSYACESGRSLSVRYVDSASAEVTYEGQTYTLNIARSASGARYAGPDLEWWTAARGDQETATLSRLGPNEDVGSTVLERCSRPANTVLPPRAPAKPRDWRRRTRTWPRRAAARPCAWRVRAAMRGRATVRW</sequence>
<accession>A0A8E0NB33</accession>
<gene>
    <name evidence="7" type="ORF">MBEBAB_1426</name>
</gene>
<evidence type="ECO:0000256" key="4">
    <source>
        <dbReference type="ARBA" id="ARBA00023288"/>
    </source>
</evidence>
<evidence type="ECO:0000313" key="8">
    <source>
        <dbReference type="Proteomes" id="UP000016569"/>
    </source>
</evidence>
<evidence type="ECO:0000256" key="1">
    <source>
        <dbReference type="ARBA" id="ARBA00022729"/>
    </source>
</evidence>
<feature type="chain" id="PRO_5034429871" description="C-type lysozyme inhibitor domain-containing protein" evidence="5">
    <location>
        <begin position="24"/>
        <end position="179"/>
    </location>
</feature>
<dbReference type="InterPro" id="IPR036328">
    <property type="entry name" value="MliC_sf"/>
</dbReference>
<dbReference type="EMBL" id="BATC01000020">
    <property type="protein sequence ID" value="GAD59176.1"/>
    <property type="molecule type" value="Genomic_DNA"/>
</dbReference>
<evidence type="ECO:0000256" key="2">
    <source>
        <dbReference type="ARBA" id="ARBA00023136"/>
    </source>
</evidence>
<reference evidence="8" key="1">
    <citation type="journal article" date="2013" name="Genome Announc.">
        <title>Draft Genome Sequence of the Dimorphic Prosthecate Bacterium Brevundimonas abyssalis TAR-001T.</title>
        <authorList>
            <person name="Tsubouchi T."/>
            <person name="Nishi S."/>
            <person name="Usui K."/>
            <person name="Shimane Y."/>
            <person name="Takaki Y."/>
            <person name="Maruyama T."/>
            <person name="Hatada Y."/>
        </authorList>
    </citation>
    <scope>NUCLEOTIDE SEQUENCE [LARGE SCALE GENOMIC DNA]</scope>
    <source>
        <strain evidence="8">TAR-001</strain>
    </source>
</reference>
<dbReference type="InterPro" id="IPR018660">
    <property type="entry name" value="MliC"/>
</dbReference>
<dbReference type="Proteomes" id="UP000016569">
    <property type="component" value="Unassembled WGS sequence"/>
</dbReference>
<dbReference type="PROSITE" id="PS51257">
    <property type="entry name" value="PROKAR_LIPOPROTEIN"/>
    <property type="match status" value="1"/>
</dbReference>
<dbReference type="Pfam" id="PF09864">
    <property type="entry name" value="MliC"/>
    <property type="match status" value="1"/>
</dbReference>
<dbReference type="SUPFAM" id="SSF141488">
    <property type="entry name" value="YdhA-like"/>
    <property type="match status" value="1"/>
</dbReference>
<keyword evidence="3" id="KW-0564">Palmitate</keyword>
<evidence type="ECO:0000259" key="6">
    <source>
        <dbReference type="Pfam" id="PF09864"/>
    </source>
</evidence>
<evidence type="ECO:0000313" key="7">
    <source>
        <dbReference type="EMBL" id="GAD59176.1"/>
    </source>
</evidence>
<dbReference type="RefSeq" id="WP_021697271.1">
    <property type="nucleotide sequence ID" value="NZ_BATC01000020.1"/>
</dbReference>
<feature type="domain" description="C-type lysozyme inhibitor" evidence="6">
    <location>
        <begin position="51"/>
        <end position="115"/>
    </location>
</feature>
<name>A0A8E0NB33_9CAUL</name>
<dbReference type="Gene3D" id="2.40.128.200">
    <property type="match status" value="1"/>
</dbReference>
<keyword evidence="2" id="KW-0472">Membrane</keyword>
<comment type="caution">
    <text evidence="7">The sequence shown here is derived from an EMBL/GenBank/DDBJ whole genome shotgun (WGS) entry which is preliminary data.</text>
</comment>